<organism evidence="2 3">
    <name type="scientific">Tepidibacillus fermentans</name>
    <dbReference type="NCBI Taxonomy" id="1281767"/>
    <lineage>
        <taxon>Bacteria</taxon>
        <taxon>Bacillati</taxon>
        <taxon>Bacillota</taxon>
        <taxon>Bacilli</taxon>
        <taxon>Bacillales</taxon>
        <taxon>Bacillaceae</taxon>
        <taxon>Tepidibacillus</taxon>
    </lineage>
</organism>
<dbReference type="OrthoDB" id="2886991at2"/>
<name>A0A4R3KDS9_9BACI</name>
<protein>
    <submittedName>
        <fullName evidence="2">Uncharacterized membrane protein (DUF485 family)</fullName>
    </submittedName>
</protein>
<evidence type="ECO:0000313" key="3">
    <source>
        <dbReference type="Proteomes" id="UP000295788"/>
    </source>
</evidence>
<reference evidence="2 3" key="1">
    <citation type="submission" date="2019-03" db="EMBL/GenBank/DDBJ databases">
        <title>Genomic Encyclopedia of Type Strains, Phase IV (KMG-IV): sequencing the most valuable type-strain genomes for metagenomic binning, comparative biology and taxonomic classification.</title>
        <authorList>
            <person name="Goeker M."/>
        </authorList>
    </citation>
    <scope>NUCLEOTIDE SEQUENCE [LARGE SCALE GENOMIC DNA]</scope>
    <source>
        <strain evidence="2 3">DSM 23802</strain>
    </source>
</reference>
<comment type="caution">
    <text evidence="2">The sequence shown here is derived from an EMBL/GenBank/DDBJ whole genome shotgun (WGS) entry which is preliminary data.</text>
</comment>
<keyword evidence="1" id="KW-1133">Transmembrane helix</keyword>
<dbReference type="Proteomes" id="UP000295788">
    <property type="component" value="Unassembled WGS sequence"/>
</dbReference>
<keyword evidence="3" id="KW-1185">Reference proteome</keyword>
<feature type="transmembrane region" description="Helical" evidence="1">
    <location>
        <begin position="64"/>
        <end position="85"/>
    </location>
</feature>
<dbReference type="PANTHER" id="PTHR38441">
    <property type="entry name" value="INTEGRAL MEMBRANE PROTEIN-RELATED"/>
    <property type="match status" value="1"/>
</dbReference>
<dbReference type="Pfam" id="PF04341">
    <property type="entry name" value="DUF485"/>
    <property type="match status" value="1"/>
</dbReference>
<accession>A0A4R3KDS9</accession>
<evidence type="ECO:0000313" key="2">
    <source>
        <dbReference type="EMBL" id="TCS80801.1"/>
    </source>
</evidence>
<keyword evidence="1" id="KW-0472">Membrane</keyword>
<feature type="transmembrane region" description="Helical" evidence="1">
    <location>
        <begin position="31"/>
        <end position="52"/>
    </location>
</feature>
<keyword evidence="1" id="KW-0812">Transmembrane</keyword>
<evidence type="ECO:0000256" key="1">
    <source>
        <dbReference type="SAM" id="Phobius"/>
    </source>
</evidence>
<dbReference type="InterPro" id="IPR007436">
    <property type="entry name" value="DUF485"/>
</dbReference>
<sequence length="107" mass="12348">MSVKKIEPSIEYTEVAQSAEFKQLMAKKKSFIIPLSLFFFIFYFTLPVMTAYSKVLNTPAIGAINWAWLYAFGQFIMTWTLITIYTKKAETFDQIVDQILRKTVGKG</sequence>
<dbReference type="RefSeq" id="WP_132769604.1">
    <property type="nucleotide sequence ID" value="NZ_SMAB01000015.1"/>
</dbReference>
<proteinExistence type="predicted"/>
<gene>
    <name evidence="2" type="ORF">EDD72_11528</name>
</gene>
<dbReference type="AlphaFoldDB" id="A0A4R3KDS9"/>
<dbReference type="PANTHER" id="PTHR38441:SF1">
    <property type="entry name" value="MEMBRANE PROTEIN"/>
    <property type="match status" value="1"/>
</dbReference>
<dbReference type="EMBL" id="SMAB01000015">
    <property type="protein sequence ID" value="TCS80801.1"/>
    <property type="molecule type" value="Genomic_DNA"/>
</dbReference>